<dbReference type="GO" id="GO:0003723">
    <property type="term" value="F:RNA binding"/>
    <property type="evidence" value="ECO:0007669"/>
    <property type="project" value="UniProtKB-KW"/>
</dbReference>
<dbReference type="PANTHER" id="PTHR48029">
    <property type="entry name" value="NUCLEOLAR PROTEIN 8"/>
    <property type="match status" value="1"/>
</dbReference>
<feature type="region of interest" description="Disordered" evidence="2">
    <location>
        <begin position="378"/>
        <end position="406"/>
    </location>
</feature>
<feature type="region of interest" description="Disordered" evidence="2">
    <location>
        <begin position="186"/>
        <end position="237"/>
    </location>
</feature>
<dbReference type="OrthoDB" id="5859077at2759"/>
<dbReference type="EMBL" id="AZBU02000001">
    <property type="protein sequence ID" value="TMS37570.1"/>
    <property type="molecule type" value="Genomic_DNA"/>
</dbReference>
<dbReference type="AlphaFoldDB" id="A0A4U8UVW1"/>
<reference evidence="3 4" key="1">
    <citation type="journal article" date="2015" name="Genome Biol.">
        <title>Comparative genomics of Steinernema reveals deeply conserved gene regulatory networks.</title>
        <authorList>
            <person name="Dillman A.R."/>
            <person name="Macchietto M."/>
            <person name="Porter C.F."/>
            <person name="Rogers A."/>
            <person name="Williams B."/>
            <person name="Antoshechkin I."/>
            <person name="Lee M.M."/>
            <person name="Goodwin Z."/>
            <person name="Lu X."/>
            <person name="Lewis E.E."/>
            <person name="Goodrich-Blair H."/>
            <person name="Stock S.P."/>
            <person name="Adams B.J."/>
            <person name="Sternberg P.W."/>
            <person name="Mortazavi A."/>
        </authorList>
    </citation>
    <scope>NUCLEOTIDE SEQUENCE [LARGE SCALE GENOMIC DNA]</scope>
    <source>
        <strain evidence="3 4">ALL</strain>
    </source>
</reference>
<feature type="compositionally biased region" description="Polar residues" evidence="2">
    <location>
        <begin position="396"/>
        <end position="406"/>
    </location>
</feature>
<comment type="caution">
    <text evidence="3">The sequence shown here is derived from an EMBL/GenBank/DDBJ whole genome shotgun (WGS) entry which is preliminary data.</text>
</comment>
<evidence type="ECO:0000313" key="4">
    <source>
        <dbReference type="Proteomes" id="UP000298663"/>
    </source>
</evidence>
<keyword evidence="4" id="KW-1185">Reference proteome</keyword>
<feature type="compositionally biased region" description="Basic and acidic residues" evidence="2">
    <location>
        <begin position="141"/>
        <end position="157"/>
    </location>
</feature>
<evidence type="ECO:0000256" key="1">
    <source>
        <dbReference type="ARBA" id="ARBA00022884"/>
    </source>
</evidence>
<protein>
    <submittedName>
        <fullName evidence="3">Uncharacterized protein</fullName>
    </submittedName>
</protein>
<gene>
    <name evidence="3" type="ORF">L596_004473</name>
</gene>
<feature type="region of interest" description="Disordered" evidence="2">
    <location>
        <begin position="1"/>
        <end position="22"/>
    </location>
</feature>
<accession>A0A4U8UVW1</accession>
<dbReference type="PANTHER" id="PTHR48029:SF1">
    <property type="entry name" value="NUCLEOLAR PROTEIN 8"/>
    <property type="match status" value="1"/>
</dbReference>
<dbReference type="Proteomes" id="UP000298663">
    <property type="component" value="Unassembled WGS sequence"/>
</dbReference>
<feature type="region of interest" description="Disordered" evidence="2">
    <location>
        <begin position="294"/>
        <end position="315"/>
    </location>
</feature>
<sequence>METKADKRAKSNAQRLESLYEKRKLENAKKNQISQSLKSVDASQSKRIVFDDSDNDENIVINTGVSKFQEDVHVPMLKGQWTLFADSDDDAEESQIDEQIANRHVGKKGAKLMAMEARFGNDDRFRMDDKFAEDSDEEPSEELREQQERLHTKKTEMEILSKVMGKTLTSKLSDEKRKTEKKMLDMKFTRFDPDNPDHIEWAQKKQIEKYGEKKDDDDAPPKKVARNEPEESDRQVEGRFFEMDRAFAADLKQKLQLGSSNQGTSFSFLKSIGHDDVDKSFEDSSVAKLYTAELPNHDFEEEDESEEGPVTSKHETLDQVSAFSLIRPIETKPWFAYEADDNIVRSVVNNFRCTIPEEKLRASWQNIRTSIIKIYRSQKKSAAKEDRKRKRPAANASLTSVDSTTA</sequence>
<evidence type="ECO:0000256" key="2">
    <source>
        <dbReference type="SAM" id="MobiDB-lite"/>
    </source>
</evidence>
<evidence type="ECO:0000313" key="3">
    <source>
        <dbReference type="EMBL" id="TMS37570.1"/>
    </source>
</evidence>
<feature type="compositionally biased region" description="Basic residues" evidence="2">
    <location>
        <begin position="378"/>
        <end position="392"/>
    </location>
</feature>
<name>A0A4U8UVW1_STECR</name>
<keyword evidence="1" id="KW-0694">RNA-binding</keyword>
<organism evidence="3 4">
    <name type="scientific">Steinernema carpocapsae</name>
    <name type="common">Entomopathogenic nematode</name>
    <dbReference type="NCBI Taxonomy" id="34508"/>
    <lineage>
        <taxon>Eukaryota</taxon>
        <taxon>Metazoa</taxon>
        <taxon>Ecdysozoa</taxon>
        <taxon>Nematoda</taxon>
        <taxon>Chromadorea</taxon>
        <taxon>Rhabditida</taxon>
        <taxon>Tylenchina</taxon>
        <taxon>Panagrolaimomorpha</taxon>
        <taxon>Strongyloidoidea</taxon>
        <taxon>Steinernematidae</taxon>
        <taxon>Steinernema</taxon>
    </lineage>
</organism>
<reference evidence="3 4" key="2">
    <citation type="journal article" date="2019" name="G3 (Bethesda)">
        <title>Hybrid Assembly of the Genome of the Entomopathogenic Nematode Steinernema carpocapsae Identifies the X-Chromosome.</title>
        <authorList>
            <person name="Serra L."/>
            <person name="Macchietto M."/>
            <person name="Macias-Munoz A."/>
            <person name="McGill C.J."/>
            <person name="Rodriguez I.M."/>
            <person name="Rodriguez B."/>
            <person name="Murad R."/>
            <person name="Mortazavi A."/>
        </authorList>
    </citation>
    <scope>NUCLEOTIDE SEQUENCE [LARGE SCALE GENOMIC DNA]</scope>
    <source>
        <strain evidence="3 4">ALL</strain>
    </source>
</reference>
<proteinExistence type="predicted"/>
<dbReference type="STRING" id="34508.A0A4U8UVW1"/>
<feature type="region of interest" description="Disordered" evidence="2">
    <location>
        <begin position="125"/>
        <end position="157"/>
    </location>
</feature>